<keyword evidence="2" id="KW-1185">Reference proteome</keyword>
<name>A0ABN3VR90_9ACTN</name>
<organism evidence="1 2">
    <name type="scientific">Streptosporangium fragile</name>
    <dbReference type="NCBI Taxonomy" id="46186"/>
    <lineage>
        <taxon>Bacteria</taxon>
        <taxon>Bacillati</taxon>
        <taxon>Actinomycetota</taxon>
        <taxon>Actinomycetes</taxon>
        <taxon>Streptosporangiales</taxon>
        <taxon>Streptosporangiaceae</taxon>
        <taxon>Streptosporangium</taxon>
    </lineage>
</organism>
<protein>
    <submittedName>
        <fullName evidence="1">Uncharacterized protein</fullName>
    </submittedName>
</protein>
<dbReference type="Proteomes" id="UP001500831">
    <property type="component" value="Unassembled WGS sequence"/>
</dbReference>
<evidence type="ECO:0000313" key="1">
    <source>
        <dbReference type="EMBL" id="GAA2851441.1"/>
    </source>
</evidence>
<proteinExistence type="predicted"/>
<dbReference type="RefSeq" id="WP_344968104.1">
    <property type="nucleotide sequence ID" value="NZ_BAAAVI010000004.1"/>
</dbReference>
<sequence length="72" mass="7506">MSVAEPYQLLGLARSARLLGDLDRASAHLARAVAAVRATGNEELKEPLSVEEAAILAARGEPVTTADGTHAR</sequence>
<comment type="caution">
    <text evidence="1">The sequence shown here is derived from an EMBL/GenBank/DDBJ whole genome shotgun (WGS) entry which is preliminary data.</text>
</comment>
<gene>
    <name evidence="1" type="ORF">GCM10010517_09050</name>
</gene>
<accession>A0ABN3VR90</accession>
<reference evidence="1 2" key="1">
    <citation type="journal article" date="2019" name="Int. J. Syst. Evol. Microbiol.">
        <title>The Global Catalogue of Microorganisms (GCM) 10K type strain sequencing project: providing services to taxonomists for standard genome sequencing and annotation.</title>
        <authorList>
            <consortium name="The Broad Institute Genomics Platform"/>
            <consortium name="The Broad Institute Genome Sequencing Center for Infectious Disease"/>
            <person name="Wu L."/>
            <person name="Ma J."/>
        </authorList>
    </citation>
    <scope>NUCLEOTIDE SEQUENCE [LARGE SCALE GENOMIC DNA]</scope>
    <source>
        <strain evidence="1 2">JCM 6242</strain>
    </source>
</reference>
<dbReference type="EMBL" id="BAAAVI010000004">
    <property type="protein sequence ID" value="GAA2851441.1"/>
    <property type="molecule type" value="Genomic_DNA"/>
</dbReference>
<evidence type="ECO:0000313" key="2">
    <source>
        <dbReference type="Proteomes" id="UP001500831"/>
    </source>
</evidence>